<accession>A0ABU5GZ42</accession>
<organism evidence="2 3">
    <name type="scientific">Hyalangium rubrum</name>
    <dbReference type="NCBI Taxonomy" id="3103134"/>
    <lineage>
        <taxon>Bacteria</taxon>
        <taxon>Pseudomonadati</taxon>
        <taxon>Myxococcota</taxon>
        <taxon>Myxococcia</taxon>
        <taxon>Myxococcales</taxon>
        <taxon>Cystobacterineae</taxon>
        <taxon>Archangiaceae</taxon>
        <taxon>Hyalangium</taxon>
    </lineage>
</organism>
<proteinExistence type="predicted"/>
<evidence type="ECO:0000256" key="1">
    <source>
        <dbReference type="SAM" id="MobiDB-lite"/>
    </source>
</evidence>
<protein>
    <recommendedName>
        <fullName evidence="4">SPOR domain-containing protein</fullName>
    </recommendedName>
</protein>
<gene>
    <name evidence="2" type="ORF">SYV04_08040</name>
</gene>
<dbReference type="Proteomes" id="UP001291309">
    <property type="component" value="Unassembled WGS sequence"/>
</dbReference>
<name>A0ABU5GZ42_9BACT</name>
<evidence type="ECO:0000313" key="3">
    <source>
        <dbReference type="Proteomes" id="UP001291309"/>
    </source>
</evidence>
<reference evidence="2 3" key="1">
    <citation type="submission" date="2023-12" db="EMBL/GenBank/DDBJ databases">
        <title>the genome sequence of Hyalangium sp. s54d21.</title>
        <authorList>
            <person name="Zhang X."/>
        </authorList>
    </citation>
    <scope>NUCLEOTIDE SEQUENCE [LARGE SCALE GENOMIC DNA]</scope>
    <source>
        <strain evidence="3">s54d21</strain>
    </source>
</reference>
<comment type="caution">
    <text evidence="2">The sequence shown here is derived from an EMBL/GenBank/DDBJ whole genome shotgun (WGS) entry which is preliminary data.</text>
</comment>
<sequence>MDSRLSLLALVALAGCGSVKGCGGAAPASSASAPSPAPSKPASPEARFAQQYLVIVHSSPTPGEGEPVLEKLRAAGLGSEARRLSTTPFASLRPCLEVVVAGAFADRDAALALAQRLDGAGIDNYLKNAGALAKDRERREADCREQAQAREALAQAPAGSVGPRFLDVRGKRTFVLLTHEPQDTPGAELRPVGEDRGFWFASLKEDPTGTFKQGEAFDLYDAQGPIQVSCRVKGFGSLNRGIPHFGYFQQPEPPADPGCGNAWPVAELDCSLLGTRAMDDPSLAFVLPKGSPAPRYFTRSEALPEPVKAAQEEALRGVPAFAKARAEGEAHAQQQGTPLRQELELRSYSASGRQVVVGLARFHTGEGMTECGGPDYAATVSRVVALGSDGRETPVGGIVNGEDIVAVLDVEGDGQVELLTRTQEFTSRVALVREDGAPLAASFLPNCDCGC</sequence>
<dbReference type="PROSITE" id="PS51257">
    <property type="entry name" value="PROKAR_LIPOPROTEIN"/>
    <property type="match status" value="1"/>
</dbReference>
<evidence type="ECO:0008006" key="4">
    <source>
        <dbReference type="Google" id="ProtNLM"/>
    </source>
</evidence>
<feature type="region of interest" description="Disordered" evidence="1">
    <location>
        <begin position="24"/>
        <end position="45"/>
    </location>
</feature>
<evidence type="ECO:0000313" key="2">
    <source>
        <dbReference type="EMBL" id="MDY7226331.1"/>
    </source>
</evidence>
<dbReference type="EMBL" id="JAXIVS010000002">
    <property type="protein sequence ID" value="MDY7226331.1"/>
    <property type="molecule type" value="Genomic_DNA"/>
</dbReference>
<keyword evidence="3" id="KW-1185">Reference proteome</keyword>
<dbReference type="RefSeq" id="WP_321545051.1">
    <property type="nucleotide sequence ID" value="NZ_JAXIVS010000002.1"/>
</dbReference>
<feature type="compositionally biased region" description="Low complexity" evidence="1">
    <location>
        <begin position="25"/>
        <end position="34"/>
    </location>
</feature>